<feature type="region of interest" description="Disordered" evidence="2">
    <location>
        <begin position="698"/>
        <end position="729"/>
    </location>
</feature>
<dbReference type="PANTHER" id="PTHR46708">
    <property type="entry name" value="TENASCIN"/>
    <property type="match status" value="1"/>
</dbReference>
<reference evidence="7" key="3">
    <citation type="submission" date="2016-06" db="EMBL/GenBank/DDBJ databases">
        <title>The genome of a short-lived fish provides insights into sex chromosome evolution and the genetic control of aging.</title>
        <authorList>
            <person name="Reichwald K."/>
            <person name="Felder M."/>
            <person name="Petzold A."/>
            <person name="Koch P."/>
            <person name="Groth M."/>
            <person name="Platzer M."/>
        </authorList>
    </citation>
    <scope>NUCLEOTIDE SEQUENCE</scope>
    <source>
        <tissue evidence="7">Brain</tissue>
    </source>
</reference>
<dbReference type="PANTHER" id="PTHR46708:SF2">
    <property type="entry name" value="FIBRONECTIN TYPE-III DOMAIN-CONTAINING PROTEIN"/>
    <property type="match status" value="1"/>
</dbReference>
<evidence type="ECO:0000256" key="4">
    <source>
        <dbReference type="SAM" id="SignalP"/>
    </source>
</evidence>
<feature type="domain" description="Fibronectin type-III" evidence="5">
    <location>
        <begin position="399"/>
        <end position="486"/>
    </location>
</feature>
<reference evidence="8" key="1">
    <citation type="submission" date="2014-08" db="EMBL/GenBank/DDBJ databases">
        <authorList>
            <person name="Senf B."/>
            <person name="Petzold A."/>
            <person name="Downie B.R."/>
            <person name="Koch P."/>
            <person name="Platzer M."/>
        </authorList>
    </citation>
    <scope>NUCLEOTIDE SEQUENCE [LARGE SCALE GENOMIC DNA]</scope>
    <source>
        <strain evidence="8">GRZ</strain>
    </source>
</reference>
<dbReference type="OMA" id="CAIQWKK"/>
<dbReference type="OrthoDB" id="9828391at2759"/>
<evidence type="ECO:0000256" key="2">
    <source>
        <dbReference type="SAM" id="MobiDB-lite"/>
    </source>
</evidence>
<organism evidence="7">
    <name type="scientific">Nothobranchius furzeri</name>
    <name type="common">Turquoise killifish</name>
    <dbReference type="NCBI Taxonomy" id="105023"/>
    <lineage>
        <taxon>Eukaryota</taxon>
        <taxon>Metazoa</taxon>
        <taxon>Chordata</taxon>
        <taxon>Craniata</taxon>
        <taxon>Vertebrata</taxon>
        <taxon>Euteleostomi</taxon>
        <taxon>Actinopterygii</taxon>
        <taxon>Neopterygii</taxon>
        <taxon>Teleostei</taxon>
        <taxon>Neoteleostei</taxon>
        <taxon>Acanthomorphata</taxon>
        <taxon>Ovalentaria</taxon>
        <taxon>Atherinomorphae</taxon>
        <taxon>Cyprinodontiformes</taxon>
        <taxon>Nothobranchiidae</taxon>
        <taxon>Nothobranchius</taxon>
    </lineage>
</organism>
<dbReference type="GeneTree" id="ENSGT00940000155603"/>
<dbReference type="EMBL" id="JAAVVJ010000001">
    <property type="protein sequence ID" value="KAF7230796.1"/>
    <property type="molecule type" value="Genomic_DNA"/>
</dbReference>
<dbReference type="CDD" id="cd00063">
    <property type="entry name" value="FN3"/>
    <property type="match status" value="1"/>
</dbReference>
<dbReference type="PROSITE" id="PS50853">
    <property type="entry name" value="FN3"/>
    <property type="match status" value="2"/>
</dbReference>
<evidence type="ECO:0000313" key="9">
    <source>
        <dbReference type="Proteomes" id="UP000694548"/>
    </source>
</evidence>
<feature type="domain" description="Fibronectin type-III" evidence="5">
    <location>
        <begin position="487"/>
        <end position="580"/>
    </location>
</feature>
<feature type="transmembrane region" description="Helical" evidence="3">
    <location>
        <begin position="584"/>
        <end position="608"/>
    </location>
</feature>
<feature type="signal peptide" evidence="4">
    <location>
        <begin position="1"/>
        <end position="19"/>
    </location>
</feature>
<dbReference type="EMBL" id="HADY01020311">
    <property type="protein sequence ID" value="SBP58796.1"/>
    <property type="molecule type" value="Transcribed_RNA"/>
</dbReference>
<keyword evidence="1" id="KW-0677">Repeat</keyword>
<evidence type="ECO:0000259" key="5">
    <source>
        <dbReference type="PROSITE" id="PS50853"/>
    </source>
</evidence>
<dbReference type="InterPro" id="IPR003961">
    <property type="entry name" value="FN3_dom"/>
</dbReference>
<dbReference type="Ensembl" id="ENSNFUT00015002915.1">
    <property type="protein sequence ID" value="ENSNFUP00015002741.1"/>
    <property type="gene ID" value="ENSNFUG00015001397.1"/>
</dbReference>
<keyword evidence="3" id="KW-1133">Transmembrane helix</keyword>
<evidence type="ECO:0000256" key="3">
    <source>
        <dbReference type="SAM" id="Phobius"/>
    </source>
</evidence>
<dbReference type="Proteomes" id="UP000694548">
    <property type="component" value="Chromosome sgr04"/>
</dbReference>
<accession>A0A1A8AWE3</accession>
<dbReference type="AlphaFoldDB" id="A0A1A8AWE3"/>
<dbReference type="Pfam" id="PF00041">
    <property type="entry name" value="fn3"/>
    <property type="match status" value="1"/>
</dbReference>
<dbReference type="KEGG" id="nfu:107377727"/>
<reference evidence="7" key="2">
    <citation type="submission" date="2016-05" db="EMBL/GenBank/DDBJ databases">
        <authorList>
            <person name="Lavstsen T."/>
            <person name="Jespersen J.S."/>
        </authorList>
    </citation>
    <scope>NUCLEOTIDE SEQUENCE</scope>
    <source>
        <tissue evidence="7">Brain</tissue>
    </source>
</reference>
<dbReference type="Bgee" id="ENSNFUG00015001397">
    <property type="expression patterns" value="Expressed in caudal fin and 2 other cell types or tissues"/>
</dbReference>
<evidence type="ECO:0000313" key="7">
    <source>
        <dbReference type="EMBL" id="SBP58796.1"/>
    </source>
</evidence>
<keyword evidence="9" id="KW-1185">Reference proteome</keyword>
<reference evidence="6" key="4">
    <citation type="submission" date="2020-03" db="EMBL/GenBank/DDBJ databases">
        <title>Intra-Species Differences in Population Size shape Life History and Genome Evolution.</title>
        <authorList>
            <person name="Willemsen D."/>
            <person name="Cui R."/>
            <person name="Valenzano D.R."/>
        </authorList>
    </citation>
    <scope>NUCLEOTIDE SEQUENCE</scope>
    <source>
        <strain evidence="6">GRZ</strain>
        <tissue evidence="6">Whole</tissue>
    </source>
</reference>
<reference evidence="8" key="5">
    <citation type="submission" date="2025-05" db="UniProtKB">
        <authorList>
            <consortium name="Ensembl"/>
        </authorList>
    </citation>
    <scope>IDENTIFICATION</scope>
</reference>
<feature type="compositionally biased region" description="Low complexity" evidence="2">
    <location>
        <begin position="706"/>
        <end position="720"/>
    </location>
</feature>
<dbReference type="InterPro" id="IPR036116">
    <property type="entry name" value="FN3_sf"/>
</dbReference>
<dbReference type="SMART" id="SM00060">
    <property type="entry name" value="FN3"/>
    <property type="match status" value="2"/>
</dbReference>
<evidence type="ECO:0000313" key="6">
    <source>
        <dbReference type="EMBL" id="KAF7230796.1"/>
    </source>
</evidence>
<dbReference type="Gene3D" id="2.60.40.10">
    <property type="entry name" value="Immunoglobulins"/>
    <property type="match status" value="5"/>
</dbReference>
<protein>
    <submittedName>
        <fullName evidence="7 8">Interleukin 31 receptor A</fullName>
    </submittedName>
    <submittedName>
        <fullName evidence="6">Transcript variant X1</fullName>
    </submittedName>
</protein>
<feature type="chain" id="PRO_5044555047" evidence="4">
    <location>
        <begin position="20"/>
        <end position="773"/>
    </location>
</feature>
<dbReference type="Proteomes" id="UP000822369">
    <property type="component" value="Chromosome 1"/>
</dbReference>
<proteinExistence type="predicted"/>
<dbReference type="InterPro" id="IPR013783">
    <property type="entry name" value="Ig-like_fold"/>
</dbReference>
<gene>
    <name evidence="7" type="primary">IL31RA</name>
    <name evidence="8" type="synonym">si:dkey-174m14.3</name>
    <name evidence="6" type="ORF">G4P62_004364</name>
</gene>
<sequence>MFPLKVSFLVAWILSICEGRHDNICNVEPKDLQVEEGSSVRVTCQSSCVQGKIFWTINNNRINESIPVNATHTALFLRNFTRPSATLQCHSSYTDQVLGGTTIRTFSKPKNISCVILHISNDGAPDLLTCTWEHQRKHSLQINYTLLLISPGSPSPTELCDSHNTSCTAETMSESVVLLFGNNYTVIVRAKTAAWEVDSDPFEFTFDHIWKINPPQVTLTADSDHLFIKLDSNPNPDKCQVKYHKESSSNNKTSNLFFMTDLKTFKIEDVESCVTYKLSARCALSYAPWSDWSLEKMVLTKLNKHQISLLLWRKVAEEGRNGKRNVHLMWKRIPSACEESISYSVEHNNAAEGSYTSCGSSACDVQVDQHAHRLYLRVSTGEGTILKESVYVPAIEESLPRVADIRASAHEGVIGVSWTAPALPVSGYIIDWTHNGSQYNWEKSTSTNATLLGLRERTLYNITVTPLLDDKTGHSSQTLHICSSTGVPEMVVIRNVQAYDTSALVSWDTESKKNCSSVISFTVFHKLPDGPVLNASVDGNKRDVLLKDLTPNAQYWTYVEARGHDGNASSIKRIFTTKMFDPRLLLVLSVSGSILLLLLLFFGLCCIIQWKKFSEKPIPNPGLSSVAKWLSQSHHKKSWFFHPFSNQSENIFDPVRTEETQRDPSLAQICDKVSDTVAECSDPCTSFPLDARDDWSSAQTDTQLLSSPEGSVSILSSGSSMNPYRSQSSAETFLSRTEDLYHCDSGKRHDKLTPKSVYVSLNMFEEGNVRLEL</sequence>
<name>A0A1A8AWE3_NOTFU</name>
<dbReference type="InterPro" id="IPR050991">
    <property type="entry name" value="ECM_Regulatory_Proteins"/>
</dbReference>
<keyword evidence="7" id="KW-0675">Receptor</keyword>
<dbReference type="SUPFAM" id="SSF49265">
    <property type="entry name" value="Fibronectin type III"/>
    <property type="match status" value="3"/>
</dbReference>
<keyword evidence="3" id="KW-0472">Membrane</keyword>
<keyword evidence="3" id="KW-0812">Transmembrane</keyword>
<evidence type="ECO:0000313" key="8">
    <source>
        <dbReference type="Ensembl" id="ENSNFUP00015002741.1"/>
    </source>
</evidence>
<evidence type="ECO:0000256" key="1">
    <source>
        <dbReference type="ARBA" id="ARBA00022737"/>
    </source>
</evidence>
<keyword evidence="4" id="KW-0732">Signal</keyword>